<name>A0A8S3ITP3_9BILA</name>
<organism evidence="1 2">
    <name type="scientific">Rotaria magnacalcarata</name>
    <dbReference type="NCBI Taxonomy" id="392030"/>
    <lineage>
        <taxon>Eukaryota</taxon>
        <taxon>Metazoa</taxon>
        <taxon>Spiralia</taxon>
        <taxon>Gnathifera</taxon>
        <taxon>Rotifera</taxon>
        <taxon>Eurotatoria</taxon>
        <taxon>Bdelloidea</taxon>
        <taxon>Philodinida</taxon>
        <taxon>Philodinidae</taxon>
        <taxon>Rotaria</taxon>
    </lineage>
</organism>
<gene>
    <name evidence="1" type="ORF">GIL414_LOCUS77971</name>
</gene>
<accession>A0A8S3ITP3</accession>
<proteinExistence type="predicted"/>
<evidence type="ECO:0000313" key="2">
    <source>
        <dbReference type="Proteomes" id="UP000681720"/>
    </source>
</evidence>
<sequence length="74" mass="8789">MDDIQEPFLYDEYGNDLEPLRIIACFDQIVEAVESWETPYNDTRGHLDRIEGKIDRIDAKTQEILRQIHHVMTQ</sequence>
<protein>
    <submittedName>
        <fullName evidence="1">Uncharacterized protein</fullName>
    </submittedName>
</protein>
<reference evidence="1" key="1">
    <citation type="submission" date="2021-02" db="EMBL/GenBank/DDBJ databases">
        <authorList>
            <person name="Nowell W R."/>
        </authorList>
    </citation>
    <scope>NUCLEOTIDE SEQUENCE</scope>
</reference>
<dbReference type="Proteomes" id="UP000681720">
    <property type="component" value="Unassembled WGS sequence"/>
</dbReference>
<comment type="caution">
    <text evidence="1">The sequence shown here is derived from an EMBL/GenBank/DDBJ whole genome shotgun (WGS) entry which is preliminary data.</text>
</comment>
<dbReference type="AlphaFoldDB" id="A0A8S3ITP3"/>
<evidence type="ECO:0000313" key="1">
    <source>
        <dbReference type="EMBL" id="CAF5205445.1"/>
    </source>
</evidence>
<feature type="non-terminal residue" evidence="1">
    <location>
        <position position="74"/>
    </location>
</feature>
<dbReference type="EMBL" id="CAJOBJ010348871">
    <property type="protein sequence ID" value="CAF5205445.1"/>
    <property type="molecule type" value="Genomic_DNA"/>
</dbReference>